<dbReference type="Proteomes" id="UP000054653">
    <property type="component" value="Unassembled WGS sequence"/>
</dbReference>
<proteinExistence type="predicted"/>
<sequence>MLKLYFEVKKDDFTTMFSLAKDLLSFLCFL</sequence>
<name>A0A0V0YRL0_TRIBR</name>
<organism evidence="1 2">
    <name type="scientific">Trichinella britovi</name>
    <name type="common">Parasitic roundworm</name>
    <dbReference type="NCBI Taxonomy" id="45882"/>
    <lineage>
        <taxon>Eukaryota</taxon>
        <taxon>Metazoa</taxon>
        <taxon>Ecdysozoa</taxon>
        <taxon>Nematoda</taxon>
        <taxon>Enoplea</taxon>
        <taxon>Dorylaimia</taxon>
        <taxon>Trichinellida</taxon>
        <taxon>Trichinellidae</taxon>
        <taxon>Trichinella</taxon>
    </lineage>
</organism>
<dbReference type="AlphaFoldDB" id="A0A0V0YRL0"/>
<protein>
    <submittedName>
        <fullName evidence="1">Uncharacterized protein</fullName>
    </submittedName>
</protein>
<evidence type="ECO:0000313" key="1">
    <source>
        <dbReference type="EMBL" id="KRY02996.1"/>
    </source>
</evidence>
<evidence type="ECO:0000313" key="2">
    <source>
        <dbReference type="Proteomes" id="UP000054653"/>
    </source>
</evidence>
<gene>
    <name evidence="1" type="ORF">T03_9247</name>
</gene>
<reference evidence="1 2" key="1">
    <citation type="submission" date="2015-01" db="EMBL/GenBank/DDBJ databases">
        <title>Evolution of Trichinella species and genotypes.</title>
        <authorList>
            <person name="Korhonen P.K."/>
            <person name="Edoardo P."/>
            <person name="Giuseppe L.R."/>
            <person name="Gasser R.B."/>
        </authorList>
    </citation>
    <scope>NUCLEOTIDE SEQUENCE [LARGE SCALE GENOMIC DNA]</scope>
    <source>
        <strain evidence="1">ISS120</strain>
    </source>
</reference>
<keyword evidence="2" id="KW-1185">Reference proteome</keyword>
<accession>A0A0V0YRL0</accession>
<comment type="caution">
    <text evidence="1">The sequence shown here is derived from an EMBL/GenBank/DDBJ whole genome shotgun (WGS) entry which is preliminary data.</text>
</comment>
<dbReference type="EMBL" id="JYDI01006952">
    <property type="protein sequence ID" value="KRY02996.1"/>
    <property type="molecule type" value="Genomic_DNA"/>
</dbReference>